<dbReference type="AlphaFoldDB" id="A0AAN4Y870"/>
<gene>
    <name evidence="1" type="ORF">Aory04_000142200</name>
</gene>
<evidence type="ECO:0000313" key="2">
    <source>
        <dbReference type="Proteomes" id="UP001165205"/>
    </source>
</evidence>
<evidence type="ECO:0000313" key="1">
    <source>
        <dbReference type="EMBL" id="GMG24117.1"/>
    </source>
</evidence>
<protein>
    <submittedName>
        <fullName evidence="1">Unnamed protein product</fullName>
    </submittedName>
</protein>
<dbReference type="GO" id="GO:0016287">
    <property type="term" value="F:glycerone-phosphate O-acyltransferase activity"/>
    <property type="evidence" value="ECO:0007669"/>
    <property type="project" value="TreeGrafter"/>
</dbReference>
<dbReference type="PANTHER" id="PTHR31605:SF0">
    <property type="entry name" value="GLYCEROL-3-PHOSPHATE O-ACYLTRANSFERASE 1"/>
    <property type="match status" value="1"/>
</dbReference>
<dbReference type="PANTHER" id="PTHR31605">
    <property type="entry name" value="GLYCEROL-3-PHOSPHATE O-ACYLTRANSFERASE 1"/>
    <property type="match status" value="1"/>
</dbReference>
<organism evidence="1 2">
    <name type="scientific">Aspergillus oryzae</name>
    <name type="common">Yellow koji mold</name>
    <dbReference type="NCBI Taxonomy" id="5062"/>
    <lineage>
        <taxon>Eukaryota</taxon>
        <taxon>Fungi</taxon>
        <taxon>Dikarya</taxon>
        <taxon>Ascomycota</taxon>
        <taxon>Pezizomycotina</taxon>
        <taxon>Eurotiomycetes</taxon>
        <taxon>Eurotiomycetidae</taxon>
        <taxon>Eurotiales</taxon>
        <taxon>Aspergillaceae</taxon>
        <taxon>Aspergillus</taxon>
        <taxon>Aspergillus subgen. Circumdati</taxon>
    </lineage>
</organism>
<reference evidence="1" key="1">
    <citation type="submission" date="2023-04" db="EMBL/GenBank/DDBJ databases">
        <title>Aspergillus oryzae NBRC 4228.</title>
        <authorList>
            <person name="Ichikawa N."/>
            <person name="Sato H."/>
            <person name="Tonouchi N."/>
        </authorList>
    </citation>
    <scope>NUCLEOTIDE SEQUENCE</scope>
    <source>
        <strain evidence="1">NBRC 4228</strain>
    </source>
</reference>
<name>A0AAN4Y870_ASPOZ</name>
<dbReference type="EMBL" id="BSYA01000009">
    <property type="protein sequence ID" value="GMG24117.1"/>
    <property type="molecule type" value="Genomic_DNA"/>
</dbReference>
<dbReference type="GO" id="GO:0008654">
    <property type="term" value="P:phospholipid biosynthetic process"/>
    <property type="evidence" value="ECO:0007669"/>
    <property type="project" value="TreeGrafter"/>
</dbReference>
<comment type="caution">
    <text evidence="1">The sequence shown here is derived from an EMBL/GenBank/DDBJ whole genome shotgun (WGS) entry which is preliminary data.</text>
</comment>
<sequence length="164" mass="17580">MDNMKPGQGTIYMPDPINQPTLIRGIDTDFEGPGFEKDGTIALPTINGTSHNAAIAEIRGPAELIIKKPFKAKDPLYQLTGRKDITDDGQIIGDALDTDPEFKGSKFKVSPHVDQTAVYEAVFARLNAGGCVGIFPEGGSHDRTNLLPLKGISTCSTLRTLALV</sequence>
<dbReference type="GO" id="GO:0004366">
    <property type="term" value="F:glycerol-3-phosphate O-acyltransferase activity"/>
    <property type="evidence" value="ECO:0007669"/>
    <property type="project" value="TreeGrafter"/>
</dbReference>
<proteinExistence type="predicted"/>
<accession>A0AAN4Y870</accession>
<dbReference type="InterPro" id="IPR052744">
    <property type="entry name" value="GPAT/DAPAT"/>
</dbReference>
<dbReference type="Proteomes" id="UP001165205">
    <property type="component" value="Unassembled WGS sequence"/>
</dbReference>